<evidence type="ECO:0000256" key="11">
    <source>
        <dbReference type="RuleBase" id="RU000549"/>
    </source>
</evidence>
<dbReference type="GO" id="GO:0009570">
    <property type="term" value="C:chloroplast stroma"/>
    <property type="evidence" value="ECO:0007669"/>
    <property type="project" value="UniProtKB-SubCell"/>
</dbReference>
<sequence length="205" mass="23238">MPVGVPKVAFRLPGDEDATWVDIFNRLYRERFLFLGQDVDDEISNQLASIMIYLGIEDETWDFFLFINSPGGYIIPGVGLFDTMQWVQPEVYTVCLGLAASMGSFLLVGGEVTKRIALPYARIMIHQPASSFFDDDDSDEVIVEVDELVQMYQDIIKVYAQRTGAPLWVIAMDIERDVFLSAEEAQKHGLVDLVGMDDFWGFIFN</sequence>
<dbReference type="GeneID" id="40135398"/>
<comment type="similarity">
    <text evidence="1 8 12">Belongs to the peptidase S14 family.</text>
</comment>
<evidence type="ECO:0000256" key="8">
    <source>
        <dbReference type="HAMAP-Rule" id="MF_00444"/>
    </source>
</evidence>
<dbReference type="GO" id="GO:0006515">
    <property type="term" value="P:protein quality control for misfolded or incompletely synthesized proteins"/>
    <property type="evidence" value="ECO:0007669"/>
    <property type="project" value="TreeGrafter"/>
</dbReference>
<dbReference type="Gene3D" id="3.90.226.10">
    <property type="entry name" value="2-enoyl-CoA Hydratase, Chain A, domain 1"/>
    <property type="match status" value="1"/>
</dbReference>
<dbReference type="RefSeq" id="YP_009628283.1">
    <property type="nucleotide sequence ID" value="NC_042164.1"/>
</dbReference>
<dbReference type="HAMAP" id="MF_00444">
    <property type="entry name" value="ClpP"/>
    <property type="match status" value="1"/>
</dbReference>
<dbReference type="EC" id="3.4.21.92" evidence="8 11"/>
<proteinExistence type="inferred from homology"/>
<dbReference type="PROSITE" id="PS00382">
    <property type="entry name" value="CLP_PROTEASE_HIS"/>
    <property type="match status" value="1"/>
</dbReference>
<dbReference type="EMBL" id="MH924590">
    <property type="protein sequence ID" value="QBO26993.1"/>
    <property type="molecule type" value="Genomic_DNA"/>
</dbReference>
<evidence type="ECO:0000313" key="13">
    <source>
        <dbReference type="EMBL" id="QBO26993.1"/>
    </source>
</evidence>
<dbReference type="AlphaFoldDB" id="A0A482FHW2"/>
<dbReference type="GO" id="GO:0051117">
    <property type="term" value="F:ATPase binding"/>
    <property type="evidence" value="ECO:0007669"/>
    <property type="project" value="TreeGrafter"/>
</dbReference>
<evidence type="ECO:0000256" key="10">
    <source>
        <dbReference type="PROSITE-ProRule" id="PRU10086"/>
    </source>
</evidence>
<comment type="subcellular location">
    <subcellularLocation>
        <location evidence="8">Plastid</location>
        <location evidence="8">Chloroplast stroma</location>
    </subcellularLocation>
</comment>
<dbReference type="GO" id="GO:0004176">
    <property type="term" value="F:ATP-dependent peptidase activity"/>
    <property type="evidence" value="ECO:0007669"/>
    <property type="project" value="InterPro"/>
</dbReference>
<dbReference type="CDD" id="cd07017">
    <property type="entry name" value="S14_ClpP_2"/>
    <property type="match status" value="1"/>
</dbReference>
<evidence type="ECO:0000256" key="1">
    <source>
        <dbReference type="ARBA" id="ARBA00007039"/>
    </source>
</evidence>
<dbReference type="FunFam" id="3.90.226.10:FF:000006">
    <property type="entry name" value="ATP-dependent Clp protease proteolytic subunit"/>
    <property type="match status" value="1"/>
</dbReference>
<keyword evidence="4 8" id="KW-0378">Hydrolase</keyword>
<dbReference type="GO" id="GO:0009368">
    <property type="term" value="C:endopeptidase Clp complex"/>
    <property type="evidence" value="ECO:0007669"/>
    <property type="project" value="TreeGrafter"/>
</dbReference>
<dbReference type="PROSITE" id="PS00381">
    <property type="entry name" value="CLP_PROTEASE_SER"/>
    <property type="match status" value="1"/>
</dbReference>
<feature type="active site" evidence="8 10">
    <location>
        <position position="126"/>
    </location>
</feature>
<evidence type="ECO:0000256" key="4">
    <source>
        <dbReference type="ARBA" id="ARBA00022801"/>
    </source>
</evidence>
<dbReference type="PRINTS" id="PR00127">
    <property type="entry name" value="CLPPROTEASEP"/>
</dbReference>
<gene>
    <name evidence="8 13" type="primary">clpP</name>
</gene>
<dbReference type="PANTHER" id="PTHR10381:SF15">
    <property type="entry name" value="CHLOROPLASTIC ATP-DEPENDENT CLP PROTEASE PROTEOLYTIC SUBUNIT 1"/>
    <property type="match status" value="1"/>
</dbReference>
<keyword evidence="3 8" id="KW-0645">Protease</keyword>
<dbReference type="PANTHER" id="PTHR10381">
    <property type="entry name" value="ATP-DEPENDENT CLP PROTEASE PROTEOLYTIC SUBUNIT"/>
    <property type="match status" value="1"/>
</dbReference>
<keyword evidence="5 8" id="KW-0720">Serine protease</keyword>
<evidence type="ECO:0000256" key="5">
    <source>
        <dbReference type="ARBA" id="ARBA00022825"/>
    </source>
</evidence>
<keyword evidence="13" id="KW-0150">Chloroplast</keyword>
<dbReference type="SUPFAM" id="SSF52096">
    <property type="entry name" value="ClpP/crotonase"/>
    <property type="match status" value="1"/>
</dbReference>
<dbReference type="InterPro" id="IPR018215">
    <property type="entry name" value="ClpP_Ser_AS"/>
</dbReference>
<evidence type="ECO:0000256" key="9">
    <source>
        <dbReference type="PROSITE-ProRule" id="PRU10085"/>
    </source>
</evidence>
<keyword evidence="2 13" id="KW-0934">Plastid</keyword>
<comment type="function">
    <text evidence="7 8">Cleaves peptides in various proteins in a process that requires ATP hydrolysis. Has a chymotrypsin-like activity. Plays a major role in the degradation of misfolded proteins.</text>
</comment>
<dbReference type="Pfam" id="PF00574">
    <property type="entry name" value="CLP_protease"/>
    <property type="match status" value="1"/>
</dbReference>
<evidence type="ECO:0000256" key="3">
    <source>
        <dbReference type="ARBA" id="ARBA00022670"/>
    </source>
</evidence>
<dbReference type="InterPro" id="IPR029045">
    <property type="entry name" value="ClpP/crotonase-like_dom_sf"/>
</dbReference>
<feature type="active site" evidence="9">
    <location>
        <position position="101"/>
    </location>
</feature>
<geneLocation type="chloroplast" evidence="13"/>
<protein>
    <recommendedName>
        <fullName evidence="8 12">ATP-dependent Clp protease proteolytic subunit</fullName>
        <ecNumber evidence="8 11">3.4.21.92</ecNumber>
    </recommendedName>
    <alternativeName>
        <fullName evidence="8">Endopeptidase Clp</fullName>
    </alternativeName>
</protein>
<dbReference type="InterPro" id="IPR001907">
    <property type="entry name" value="ClpP"/>
</dbReference>
<feature type="active site" description="Nucleophile" evidence="8">
    <location>
        <position position="101"/>
    </location>
</feature>
<comment type="catalytic activity">
    <reaction evidence="6 8 10">
        <text>Hydrolysis of proteins to small peptides in the presence of ATP and magnesium. alpha-casein is the usual test substrate. In the absence of ATP, only oligopeptides shorter than five residues are hydrolyzed (such as succinyl-Leu-Tyr-|-NHMec, and Leu-Tyr-Leu-|-Tyr-Trp, in which cleavage of the -Tyr-|-Leu- and -Tyr-|-Trp bonds also occurs).</text>
        <dbReference type="EC" id="3.4.21.92"/>
    </reaction>
</comment>
<dbReference type="GO" id="GO:0004252">
    <property type="term" value="F:serine-type endopeptidase activity"/>
    <property type="evidence" value="ECO:0007669"/>
    <property type="project" value="UniProtKB-UniRule"/>
</dbReference>
<dbReference type="InterPro" id="IPR033135">
    <property type="entry name" value="ClpP_His_AS"/>
</dbReference>
<evidence type="ECO:0000256" key="7">
    <source>
        <dbReference type="ARBA" id="ARBA00055217"/>
    </source>
</evidence>
<organism evidence="13">
    <name type="scientific">Greenwayodendron suaveolens</name>
    <dbReference type="NCBI Taxonomy" id="235734"/>
    <lineage>
        <taxon>Eukaryota</taxon>
        <taxon>Viridiplantae</taxon>
        <taxon>Streptophyta</taxon>
        <taxon>Embryophyta</taxon>
        <taxon>Tracheophyta</taxon>
        <taxon>Spermatophyta</taxon>
        <taxon>Magnoliopsida</taxon>
        <taxon>Magnoliidae</taxon>
        <taxon>Magnoliales</taxon>
        <taxon>Annonaceae</taxon>
        <taxon>Malmeoideae</taxon>
        <taxon>Piptostigmateae</taxon>
        <taxon>Greenwayodendron</taxon>
    </lineage>
</organism>
<comment type="subunit">
    <text evidence="8">Component of the chloroplastic Clp protease core complex.</text>
</comment>
<reference evidence="13" key="1">
    <citation type="journal article" date="2019" name="J. Biogeogr.">
        <title>Pre-Pleistocene origin of phylogeographical breaks in African rain forest trees: New insights from Greenwayodendron (Annonaceae) phylogenomics.</title>
        <authorList>
            <person name="Migliore J."/>
            <person name="Kaymak E."/>
            <person name="Mariac C."/>
            <person name="Couvreur T.L.P."/>
            <person name="Lissambou B.-J."/>
            <person name="Pineiro R."/>
            <person name="Hardy O.J."/>
        </authorList>
    </citation>
    <scope>NUCLEOTIDE SEQUENCE</scope>
</reference>
<evidence type="ECO:0000256" key="2">
    <source>
        <dbReference type="ARBA" id="ARBA00022640"/>
    </source>
</evidence>
<evidence type="ECO:0000256" key="12">
    <source>
        <dbReference type="RuleBase" id="RU003567"/>
    </source>
</evidence>
<dbReference type="InterPro" id="IPR023562">
    <property type="entry name" value="ClpP/TepA"/>
</dbReference>
<name>A0A482FHW2_9MAGN</name>
<evidence type="ECO:0000256" key="6">
    <source>
        <dbReference type="ARBA" id="ARBA00034021"/>
    </source>
</evidence>
<accession>A0A482FHW2</accession>